<evidence type="ECO:0000256" key="1">
    <source>
        <dbReference type="SAM" id="MobiDB-lite"/>
    </source>
</evidence>
<evidence type="ECO:0000313" key="2">
    <source>
        <dbReference type="EMBL" id="KAK5599131.1"/>
    </source>
</evidence>
<keyword evidence="3" id="KW-1185">Reference proteome</keyword>
<protein>
    <submittedName>
        <fullName evidence="2">Uncharacterized protein</fullName>
    </submittedName>
</protein>
<dbReference type="Proteomes" id="UP001311232">
    <property type="component" value="Unassembled WGS sequence"/>
</dbReference>
<evidence type="ECO:0000313" key="3">
    <source>
        <dbReference type="Proteomes" id="UP001311232"/>
    </source>
</evidence>
<sequence length="303" mass="32985">MRTKEKIEIQLQSMDLHLNTGPSLLEPSPSEGFDSGNGGRSSKVAHVHEVQIMANKCAPPLRALLRAAALCSLDRWMNRLISRGYTLQCLSHPVQRDCLNSSVVSRAELLELWNHTALHAEENSGSPHMFPMCGDAAPAAAHSKDETPLLSGRPILAHSREEAAVQMRTLVAHLANIPVRHKRRKISLPPSEEEPLSITNHSVHRSVTVRMRIGVVVPHSGRKVASDRVGAAFCDESDTALCLSAAGSPFLIHLDIAAVNINQQGGIRRTASMLGRMNLLSIRAVYILGVLNRKSDIMSRGGP</sequence>
<dbReference type="AlphaFoldDB" id="A0AAV9QNT0"/>
<dbReference type="EMBL" id="JAHHUM010002963">
    <property type="protein sequence ID" value="KAK5599131.1"/>
    <property type="molecule type" value="Genomic_DNA"/>
</dbReference>
<comment type="caution">
    <text evidence="2">The sequence shown here is derived from an EMBL/GenBank/DDBJ whole genome shotgun (WGS) entry which is preliminary data.</text>
</comment>
<organism evidence="2 3">
    <name type="scientific">Crenichthys baileyi</name>
    <name type="common">White River springfish</name>
    <dbReference type="NCBI Taxonomy" id="28760"/>
    <lineage>
        <taxon>Eukaryota</taxon>
        <taxon>Metazoa</taxon>
        <taxon>Chordata</taxon>
        <taxon>Craniata</taxon>
        <taxon>Vertebrata</taxon>
        <taxon>Euteleostomi</taxon>
        <taxon>Actinopterygii</taxon>
        <taxon>Neopterygii</taxon>
        <taxon>Teleostei</taxon>
        <taxon>Neoteleostei</taxon>
        <taxon>Acanthomorphata</taxon>
        <taxon>Ovalentaria</taxon>
        <taxon>Atherinomorphae</taxon>
        <taxon>Cyprinodontiformes</taxon>
        <taxon>Goodeidae</taxon>
        <taxon>Crenichthys</taxon>
    </lineage>
</organism>
<feature type="region of interest" description="Disordered" evidence="1">
    <location>
        <begin position="20"/>
        <end position="41"/>
    </location>
</feature>
<proteinExistence type="predicted"/>
<accession>A0AAV9QNT0</accession>
<reference evidence="2 3" key="1">
    <citation type="submission" date="2021-06" db="EMBL/GenBank/DDBJ databases">
        <authorList>
            <person name="Palmer J.M."/>
        </authorList>
    </citation>
    <scope>NUCLEOTIDE SEQUENCE [LARGE SCALE GENOMIC DNA]</scope>
    <source>
        <strain evidence="2 3">MEX-2019</strain>
        <tissue evidence="2">Muscle</tissue>
    </source>
</reference>
<gene>
    <name evidence="2" type="ORF">CRENBAI_025689</name>
</gene>
<name>A0AAV9QNT0_9TELE</name>